<sequence length="744" mass="82115">MLYLDSIGIDFLSLIEDHPPILTFPLSDMKSTVDFVVSTVGFTAIEFRRVVGMCPDVLSSRVSDVVPVFTFLTREARVNGSDLKRVINRRPRLLGCSVKNRLRPTLYFLQSIGIAEVNKHTDLLSCSVEEKFLPRIEYLEKIGFSHRDAVSMFRRFPQLFCYSIKENFEPKFDYFVVEMGRELRELKEFPQYFSFSLDKRIKPRHQSCVEKERERKMASESEVGDNTGRDDPKLRMALAISLLRSKFFPQNQPPNPSASDSDVLRWKRKAKERKQELLRLREDLRLAEDVSQCDLFPQSAACKCYFFDQLGKMSPKSVTDGSDRRFNDVLRRRFLRQVRFKERRRRRTSGGSPRKLLFSELNNENELEHLKAAIDFLVELCETVSPKEDVNFANWSHQAVDFILGTLKISLTTAKNIECLEGYISSLVTRLVKRMCAPENESSHSSMGSQFCVQHLIRKLGSESFIGQRAILSVSQTISVLAESLLFTDPFDAAFHRRHECMFIMIQLIEFLISDYLSMWSKNEDFDKMLFEEWVVSILHARKALELLENRNGLYVLYIDRVAAHQDLLDTNEHDHHHVTQNISSLNPNYDHDYHKLKAYIRRGGGGGGGSTGGSSGGSRGGGGSSGGSSGGRGGGGSSGGGKGGGGTGTGSKGGGASGGSRGTSGGGRAGGSTGSNGRTGFGTGGRGSGFPSGGVSGGGGRGFGTGTRGSSSSATALNGQRPNSGLFIHVLSSMALILGVVLF</sequence>
<feature type="compositionally biased region" description="Gly residues" evidence="4">
    <location>
        <begin position="603"/>
        <end position="708"/>
    </location>
</feature>
<evidence type="ECO:0000256" key="4">
    <source>
        <dbReference type="SAM" id="MobiDB-lite"/>
    </source>
</evidence>
<dbReference type="Gene3D" id="1.25.70.10">
    <property type="entry name" value="Transcription termination factor 3, mitochondrial"/>
    <property type="match status" value="1"/>
</dbReference>
<dbReference type="InterPro" id="IPR003690">
    <property type="entry name" value="MTERF"/>
</dbReference>
<dbReference type="GO" id="GO:0007059">
    <property type="term" value="P:chromosome segregation"/>
    <property type="evidence" value="ECO:0007669"/>
    <property type="project" value="TreeGrafter"/>
</dbReference>
<feature type="region of interest" description="Disordered" evidence="4">
    <location>
        <begin position="601"/>
        <end position="721"/>
    </location>
</feature>
<dbReference type="EMBL" id="UZAU01000681">
    <property type="status" value="NOT_ANNOTATED_CDS"/>
    <property type="molecule type" value="Genomic_DNA"/>
</dbReference>
<dbReference type="AlphaFoldDB" id="A0A803QAX8"/>
<keyword evidence="2" id="KW-0805">Transcription regulation</keyword>
<keyword evidence="2" id="KW-0806">Transcription termination</keyword>
<dbReference type="GO" id="GO:0042138">
    <property type="term" value="P:meiotic DNA double-strand break formation"/>
    <property type="evidence" value="ECO:0007669"/>
    <property type="project" value="InterPro"/>
</dbReference>
<evidence type="ECO:0000313" key="5">
    <source>
        <dbReference type="EnsemblPlants" id="cds.evm.model.08.337"/>
    </source>
</evidence>
<dbReference type="EnsemblPlants" id="evm.model.08.337">
    <property type="protein sequence ID" value="cds.evm.model.08.337"/>
    <property type="gene ID" value="evm.TU.08.337"/>
</dbReference>
<comment type="similarity">
    <text evidence="1">Belongs to the mTERF family.</text>
</comment>
<dbReference type="Gramene" id="evm.model.08.337">
    <property type="protein sequence ID" value="cds.evm.model.08.337"/>
    <property type="gene ID" value="evm.TU.08.337"/>
</dbReference>
<dbReference type="PANTHER" id="PTHR35768:SF1">
    <property type="entry name" value="PROTEIN MULTIPOLAR SPINDLE 1"/>
    <property type="match status" value="1"/>
</dbReference>
<evidence type="ECO:0000256" key="1">
    <source>
        <dbReference type="ARBA" id="ARBA00007692"/>
    </source>
</evidence>
<organism evidence="5 6">
    <name type="scientific">Cannabis sativa</name>
    <name type="common">Hemp</name>
    <name type="synonym">Marijuana</name>
    <dbReference type="NCBI Taxonomy" id="3483"/>
    <lineage>
        <taxon>Eukaryota</taxon>
        <taxon>Viridiplantae</taxon>
        <taxon>Streptophyta</taxon>
        <taxon>Embryophyta</taxon>
        <taxon>Tracheophyta</taxon>
        <taxon>Spermatophyta</taxon>
        <taxon>Magnoliopsida</taxon>
        <taxon>eudicotyledons</taxon>
        <taxon>Gunneridae</taxon>
        <taxon>Pentapetalae</taxon>
        <taxon>rosids</taxon>
        <taxon>fabids</taxon>
        <taxon>Rosales</taxon>
        <taxon>Cannabaceae</taxon>
        <taxon>Cannabis</taxon>
    </lineage>
</organism>
<dbReference type="InterPro" id="IPR037500">
    <property type="entry name" value="Msp1"/>
</dbReference>
<dbReference type="GO" id="GO:0000212">
    <property type="term" value="P:meiotic spindle organization"/>
    <property type="evidence" value="ECO:0007669"/>
    <property type="project" value="InterPro"/>
</dbReference>
<reference evidence="5" key="1">
    <citation type="submission" date="2018-11" db="EMBL/GenBank/DDBJ databases">
        <authorList>
            <person name="Grassa J C."/>
        </authorList>
    </citation>
    <scope>NUCLEOTIDE SEQUENCE [LARGE SCALE GENOMIC DNA]</scope>
</reference>
<evidence type="ECO:0000256" key="3">
    <source>
        <dbReference type="ARBA" id="ARBA00022946"/>
    </source>
</evidence>
<evidence type="ECO:0000256" key="2">
    <source>
        <dbReference type="ARBA" id="ARBA00022472"/>
    </source>
</evidence>
<dbReference type="PANTHER" id="PTHR35768">
    <property type="entry name" value="PROTEIN MULTIPOLAR SPINDLE 1"/>
    <property type="match status" value="1"/>
</dbReference>
<dbReference type="Proteomes" id="UP000596661">
    <property type="component" value="Chromosome 8"/>
</dbReference>
<name>A0A803QAX8_CANSA</name>
<dbReference type="GO" id="GO:0003676">
    <property type="term" value="F:nucleic acid binding"/>
    <property type="evidence" value="ECO:0007669"/>
    <property type="project" value="InterPro"/>
</dbReference>
<keyword evidence="3" id="KW-0809">Transit peptide</keyword>
<protein>
    <submittedName>
        <fullName evidence="5">Uncharacterized protein</fullName>
    </submittedName>
</protein>
<feature type="region of interest" description="Disordered" evidence="4">
    <location>
        <begin position="208"/>
        <end position="228"/>
    </location>
</feature>
<keyword evidence="6" id="KW-1185">Reference proteome</keyword>
<proteinExistence type="inferred from homology"/>
<reference evidence="5" key="2">
    <citation type="submission" date="2021-03" db="UniProtKB">
        <authorList>
            <consortium name="EnsemblPlants"/>
        </authorList>
    </citation>
    <scope>IDENTIFICATION</scope>
</reference>
<dbReference type="Pfam" id="PF02536">
    <property type="entry name" value="mTERF"/>
    <property type="match status" value="1"/>
</dbReference>
<dbReference type="GO" id="GO:0007140">
    <property type="term" value="P:male meiotic nuclear division"/>
    <property type="evidence" value="ECO:0007669"/>
    <property type="project" value="TreeGrafter"/>
</dbReference>
<dbReference type="GO" id="GO:0006353">
    <property type="term" value="P:DNA-templated transcription termination"/>
    <property type="evidence" value="ECO:0007669"/>
    <property type="project" value="UniProtKB-KW"/>
</dbReference>
<dbReference type="InterPro" id="IPR038538">
    <property type="entry name" value="MTERF_sf"/>
</dbReference>
<evidence type="ECO:0000313" key="6">
    <source>
        <dbReference type="Proteomes" id="UP000596661"/>
    </source>
</evidence>
<keyword evidence="2" id="KW-0804">Transcription</keyword>
<dbReference type="SMART" id="SM00733">
    <property type="entry name" value="Mterf"/>
    <property type="match status" value="6"/>
</dbReference>
<feature type="compositionally biased region" description="Basic and acidic residues" evidence="4">
    <location>
        <begin position="208"/>
        <end position="219"/>
    </location>
</feature>
<accession>A0A803QAX8</accession>